<dbReference type="Pfam" id="PF00439">
    <property type="entry name" value="Bromodomain"/>
    <property type="match status" value="1"/>
</dbReference>
<dbReference type="InterPro" id="IPR001487">
    <property type="entry name" value="Bromodomain"/>
</dbReference>
<feature type="compositionally biased region" description="Acidic residues" evidence="3">
    <location>
        <begin position="226"/>
        <end position="261"/>
    </location>
</feature>
<reference evidence="5 6" key="1">
    <citation type="journal article" date="2014" name="PLoS Genet.">
        <title>The Genome of Spironucleus salmonicida Highlights a Fish Pathogen Adapted to Fluctuating Environments.</title>
        <authorList>
            <person name="Xu F."/>
            <person name="Jerlstrom-Hultqvist J."/>
            <person name="Einarsson E."/>
            <person name="Astvaldsson A."/>
            <person name="Svard S.G."/>
            <person name="Andersson J.O."/>
        </authorList>
    </citation>
    <scope>NUCLEOTIDE SEQUENCE</scope>
    <source>
        <strain evidence="6">ATCC 50377</strain>
    </source>
</reference>
<evidence type="ECO:0000256" key="2">
    <source>
        <dbReference type="PROSITE-ProRule" id="PRU00035"/>
    </source>
</evidence>
<name>V6LYC0_9EUKA</name>
<keyword evidence="1 2" id="KW-0103">Bromodomain</keyword>
<sequence>MLAYQELVNRELTQPTSPQAQIQTRQTLLTILHPLSQYPLFLNSVVDEYPDLKQIYLQKIKFPISLKEIKSKLQPRTLKYKFVGEVFRDLVLLLENCREFNAENDQLLLVAEQFEQAIQIQLNEFCKKLNAVSVDYKQLKDNIFKEFEPFPLPQQAKSPTEQDFQQFQTKFNALIPEQQGRLLAIIADELEEFEGGDFVLEFGEENGKIFWWICGQLDEIGKESDVLDGDLVDGEEGSEDEGSEVDGAERDGEDEVQMNEV</sequence>
<evidence type="ECO:0000313" key="5">
    <source>
        <dbReference type="EMBL" id="EST45799.1"/>
    </source>
</evidence>
<protein>
    <submittedName>
        <fullName evidence="5">Bromodomain-containing protein</fullName>
    </submittedName>
</protein>
<dbReference type="EMBL" id="KI546089">
    <property type="protein sequence ID" value="EST45799.1"/>
    <property type="molecule type" value="Genomic_DNA"/>
</dbReference>
<evidence type="ECO:0000313" key="7">
    <source>
        <dbReference type="Proteomes" id="UP000018208"/>
    </source>
</evidence>
<dbReference type="VEuPathDB" id="GiardiaDB:SS50377_22036"/>
<dbReference type="Gene3D" id="1.20.920.10">
    <property type="entry name" value="Bromodomain-like"/>
    <property type="match status" value="1"/>
</dbReference>
<dbReference type="OrthoDB" id="784962at2759"/>
<evidence type="ECO:0000256" key="3">
    <source>
        <dbReference type="SAM" id="MobiDB-lite"/>
    </source>
</evidence>
<gene>
    <name evidence="5" type="ORF">SS50377_14373</name>
    <name evidence="6" type="ORF">SS50377_22036</name>
</gene>
<dbReference type="EMBL" id="AUWU02000002">
    <property type="protein sequence ID" value="KAH0576472.1"/>
    <property type="molecule type" value="Genomic_DNA"/>
</dbReference>
<dbReference type="Proteomes" id="UP000018208">
    <property type="component" value="Unassembled WGS sequence"/>
</dbReference>
<dbReference type="PROSITE" id="PS50014">
    <property type="entry name" value="BROMODOMAIN_2"/>
    <property type="match status" value="1"/>
</dbReference>
<organism evidence="5">
    <name type="scientific">Spironucleus salmonicida</name>
    <dbReference type="NCBI Taxonomy" id="348837"/>
    <lineage>
        <taxon>Eukaryota</taxon>
        <taxon>Metamonada</taxon>
        <taxon>Diplomonadida</taxon>
        <taxon>Hexamitidae</taxon>
        <taxon>Hexamitinae</taxon>
        <taxon>Spironucleus</taxon>
    </lineage>
</organism>
<evidence type="ECO:0000259" key="4">
    <source>
        <dbReference type="PROSITE" id="PS50014"/>
    </source>
</evidence>
<keyword evidence="7" id="KW-1185">Reference proteome</keyword>
<dbReference type="SMART" id="SM00297">
    <property type="entry name" value="BROMO"/>
    <property type="match status" value="1"/>
</dbReference>
<proteinExistence type="predicted"/>
<evidence type="ECO:0000313" key="6">
    <source>
        <dbReference type="EMBL" id="KAH0576472.1"/>
    </source>
</evidence>
<feature type="domain" description="Bromo" evidence="4">
    <location>
        <begin position="56"/>
        <end position="108"/>
    </location>
</feature>
<accession>V6LYC0</accession>
<dbReference type="CDD" id="cd04369">
    <property type="entry name" value="Bromodomain"/>
    <property type="match status" value="1"/>
</dbReference>
<dbReference type="SUPFAM" id="SSF47370">
    <property type="entry name" value="Bromodomain"/>
    <property type="match status" value="1"/>
</dbReference>
<feature type="region of interest" description="Disordered" evidence="3">
    <location>
        <begin position="225"/>
        <end position="261"/>
    </location>
</feature>
<reference evidence="6" key="2">
    <citation type="submission" date="2020-12" db="EMBL/GenBank/DDBJ databases">
        <title>New Spironucleus salmonicida genome in near-complete chromosomes.</title>
        <authorList>
            <person name="Xu F."/>
            <person name="Kurt Z."/>
            <person name="Jimenez-Gonzalez A."/>
            <person name="Astvaldsson A."/>
            <person name="Andersson J.O."/>
            <person name="Svard S.G."/>
        </authorList>
    </citation>
    <scope>NUCLEOTIDE SEQUENCE</scope>
    <source>
        <strain evidence="6">ATCC 50377</strain>
    </source>
</reference>
<dbReference type="InterPro" id="IPR036427">
    <property type="entry name" value="Bromodomain-like_sf"/>
</dbReference>
<dbReference type="AlphaFoldDB" id="V6LYC0"/>
<evidence type="ECO:0000256" key="1">
    <source>
        <dbReference type="ARBA" id="ARBA00023117"/>
    </source>
</evidence>